<keyword evidence="7" id="KW-0961">Cell wall biogenesis/degradation</keyword>
<dbReference type="GO" id="GO:0004650">
    <property type="term" value="F:polygalacturonase activity"/>
    <property type="evidence" value="ECO:0007669"/>
    <property type="project" value="InterPro"/>
</dbReference>
<dbReference type="EnsemblPlants" id="Kaladp0034s0185.1.v1.1">
    <property type="protein sequence ID" value="Kaladp0034s0185.1.v1.1"/>
    <property type="gene ID" value="Kaladp0034s0185.v1.1"/>
</dbReference>
<evidence type="ECO:0000256" key="8">
    <source>
        <dbReference type="RuleBase" id="RU361169"/>
    </source>
</evidence>
<evidence type="ECO:0000256" key="6">
    <source>
        <dbReference type="ARBA" id="ARBA00023295"/>
    </source>
</evidence>
<protein>
    <recommendedName>
        <fullName evidence="12">Polygalacturonase</fullName>
    </recommendedName>
</protein>
<dbReference type="InterPro" id="IPR011050">
    <property type="entry name" value="Pectin_lyase_fold/virulence"/>
</dbReference>
<accession>A0A7N0TF10</accession>
<dbReference type="Pfam" id="PF00295">
    <property type="entry name" value="Glyco_hydro_28"/>
    <property type="match status" value="1"/>
</dbReference>
<dbReference type="Proteomes" id="UP000594263">
    <property type="component" value="Unplaced"/>
</dbReference>
<dbReference type="SUPFAM" id="SSF51126">
    <property type="entry name" value="Pectin lyase-like"/>
    <property type="match status" value="1"/>
</dbReference>
<keyword evidence="6 8" id="KW-0326">Glycosidase</keyword>
<dbReference type="InterPro" id="IPR000743">
    <property type="entry name" value="Glyco_hydro_28"/>
</dbReference>
<evidence type="ECO:0000256" key="9">
    <source>
        <dbReference type="SAM" id="SignalP"/>
    </source>
</evidence>
<dbReference type="GO" id="GO:0071555">
    <property type="term" value="P:cell wall organization"/>
    <property type="evidence" value="ECO:0007669"/>
    <property type="project" value="UniProtKB-KW"/>
</dbReference>
<organism evidence="10 11">
    <name type="scientific">Kalanchoe fedtschenkoi</name>
    <name type="common">Lavender scallops</name>
    <name type="synonym">South American air plant</name>
    <dbReference type="NCBI Taxonomy" id="63787"/>
    <lineage>
        <taxon>Eukaryota</taxon>
        <taxon>Viridiplantae</taxon>
        <taxon>Streptophyta</taxon>
        <taxon>Embryophyta</taxon>
        <taxon>Tracheophyta</taxon>
        <taxon>Spermatophyta</taxon>
        <taxon>Magnoliopsida</taxon>
        <taxon>eudicotyledons</taxon>
        <taxon>Gunneridae</taxon>
        <taxon>Pentapetalae</taxon>
        <taxon>Saxifragales</taxon>
        <taxon>Crassulaceae</taxon>
        <taxon>Kalanchoe</taxon>
    </lineage>
</organism>
<comment type="similarity">
    <text evidence="2 8">Belongs to the glycosyl hydrolase 28 family.</text>
</comment>
<feature type="chain" id="PRO_5029566269" description="Polygalacturonase" evidence="9">
    <location>
        <begin position="20"/>
        <end position="295"/>
    </location>
</feature>
<keyword evidence="3" id="KW-0134">Cell wall</keyword>
<dbReference type="GO" id="GO:0005975">
    <property type="term" value="P:carbohydrate metabolic process"/>
    <property type="evidence" value="ECO:0007669"/>
    <property type="project" value="InterPro"/>
</dbReference>
<evidence type="ECO:0000256" key="2">
    <source>
        <dbReference type="ARBA" id="ARBA00008834"/>
    </source>
</evidence>
<keyword evidence="11" id="KW-1185">Reference proteome</keyword>
<evidence type="ECO:0000313" key="10">
    <source>
        <dbReference type="EnsemblPlants" id="Kaladp0034s0185.1.v1.1"/>
    </source>
</evidence>
<evidence type="ECO:0000313" key="11">
    <source>
        <dbReference type="Proteomes" id="UP000594263"/>
    </source>
</evidence>
<comment type="subcellular location">
    <subcellularLocation>
        <location evidence="1">Secreted</location>
        <location evidence="1">Cell wall</location>
    </subcellularLocation>
</comment>
<keyword evidence="4" id="KW-0964">Secreted</keyword>
<evidence type="ECO:0000256" key="4">
    <source>
        <dbReference type="ARBA" id="ARBA00022525"/>
    </source>
</evidence>
<evidence type="ECO:0000256" key="7">
    <source>
        <dbReference type="ARBA" id="ARBA00023316"/>
    </source>
</evidence>
<dbReference type="PANTHER" id="PTHR31375">
    <property type="match status" value="1"/>
</dbReference>
<dbReference type="InterPro" id="IPR012334">
    <property type="entry name" value="Pectin_lyas_fold"/>
</dbReference>
<evidence type="ECO:0000256" key="1">
    <source>
        <dbReference type="ARBA" id="ARBA00004191"/>
    </source>
</evidence>
<feature type="signal peptide" evidence="9">
    <location>
        <begin position="1"/>
        <end position="19"/>
    </location>
</feature>
<evidence type="ECO:0000256" key="3">
    <source>
        <dbReference type="ARBA" id="ARBA00022512"/>
    </source>
</evidence>
<dbReference type="Gramene" id="Kaladp0034s0185.1.v1.1">
    <property type="protein sequence ID" value="Kaladp0034s0185.1.v1.1"/>
    <property type="gene ID" value="Kaladp0034s0185.v1.1"/>
</dbReference>
<evidence type="ECO:0000256" key="5">
    <source>
        <dbReference type="ARBA" id="ARBA00022801"/>
    </source>
</evidence>
<sequence length="295" mass="32351">MLGTLGLFMILVHLVLVQSRDFEGYQALQISFSPSPSPEPTAFPCERSKPNESASVMYYNVKSFGAIGDGVSDDTQAFKMAWDAACQARKSSLLIVPRGSSFMIQSTIFTGPCRNTITLQIDGTIMPPDGPDLWPMSSKRQWLVFYRISGMSVQGGGLIDGRGEKWWKLPCKPHRGVKGTTIAGPCDSPAMMRFFMSSNITVRGLRVRNSPQFHFRFDGCQKVHIDSISINSPRSSPNTDGIHIENTNSVKIQNLVISTGDDCVSIGAGCYNVDIRNITCGPSHGIRYNSSINIT</sequence>
<name>A0A7N0TF10_KALFE</name>
<keyword evidence="5 8" id="KW-0378">Hydrolase</keyword>
<keyword evidence="9" id="KW-0732">Signal</keyword>
<reference evidence="10" key="1">
    <citation type="submission" date="2021-01" db="UniProtKB">
        <authorList>
            <consortium name="EnsemblPlants"/>
        </authorList>
    </citation>
    <scope>IDENTIFICATION</scope>
</reference>
<dbReference type="Gene3D" id="2.160.20.10">
    <property type="entry name" value="Single-stranded right-handed beta-helix, Pectin lyase-like"/>
    <property type="match status" value="1"/>
</dbReference>
<evidence type="ECO:0008006" key="12">
    <source>
        <dbReference type="Google" id="ProtNLM"/>
    </source>
</evidence>
<proteinExistence type="inferred from homology"/>
<dbReference type="AlphaFoldDB" id="A0A7N0TF10"/>
<dbReference type="OMA" id="NSACAQK"/>